<evidence type="ECO:0000259" key="3">
    <source>
        <dbReference type="PROSITE" id="PS51840"/>
    </source>
</evidence>
<feature type="region of interest" description="Disordered" evidence="2">
    <location>
        <begin position="342"/>
        <end position="382"/>
    </location>
</feature>
<evidence type="ECO:0000313" key="4">
    <source>
        <dbReference type="EMBL" id="OQS07097.1"/>
    </source>
</evidence>
<organism evidence="4 5">
    <name type="scientific">Thraustotheca clavata</name>
    <dbReference type="NCBI Taxonomy" id="74557"/>
    <lineage>
        <taxon>Eukaryota</taxon>
        <taxon>Sar</taxon>
        <taxon>Stramenopiles</taxon>
        <taxon>Oomycota</taxon>
        <taxon>Saprolegniomycetes</taxon>
        <taxon>Saprolegniales</taxon>
        <taxon>Achlyaceae</taxon>
        <taxon>Thraustotheca</taxon>
    </lineage>
</organism>
<feature type="coiled-coil region" evidence="1">
    <location>
        <begin position="237"/>
        <end position="278"/>
    </location>
</feature>
<comment type="caution">
    <text evidence="4">The sequence shown here is derived from an EMBL/GenBank/DDBJ whole genome shotgun (WGS) entry which is preliminary data.</text>
</comment>
<name>A0A1W0A9V8_9STRA</name>
<keyword evidence="5" id="KW-1185">Reference proteome</keyword>
<feature type="region of interest" description="Disordered" evidence="2">
    <location>
        <begin position="641"/>
        <end position="663"/>
    </location>
</feature>
<gene>
    <name evidence="4" type="ORF">THRCLA_00891</name>
</gene>
<dbReference type="InterPro" id="IPR019448">
    <property type="entry name" value="NT-C2"/>
</dbReference>
<feature type="compositionally biased region" description="Acidic residues" evidence="2">
    <location>
        <begin position="351"/>
        <end position="360"/>
    </location>
</feature>
<proteinExistence type="predicted"/>
<keyword evidence="1" id="KW-0175">Coiled coil</keyword>
<feature type="compositionally biased region" description="Polar residues" evidence="2">
    <location>
        <begin position="205"/>
        <end position="228"/>
    </location>
</feature>
<reference evidence="4 5" key="1">
    <citation type="journal article" date="2014" name="Genome Biol. Evol.">
        <title>The secreted proteins of Achlya hypogyna and Thraustotheca clavata identify the ancestral oomycete secretome and reveal gene acquisitions by horizontal gene transfer.</title>
        <authorList>
            <person name="Misner I."/>
            <person name="Blouin N."/>
            <person name="Leonard G."/>
            <person name="Richards T.A."/>
            <person name="Lane C.E."/>
        </authorList>
    </citation>
    <scope>NUCLEOTIDE SEQUENCE [LARGE SCALE GENOMIC DNA]</scope>
    <source>
        <strain evidence="4 5">ATCC 34112</strain>
    </source>
</reference>
<feature type="domain" description="C2 NT-type" evidence="3">
    <location>
        <begin position="29"/>
        <end position="165"/>
    </location>
</feature>
<dbReference type="OrthoDB" id="77102at2759"/>
<feature type="region of interest" description="Disordered" evidence="2">
    <location>
        <begin position="168"/>
        <end position="234"/>
    </location>
</feature>
<accession>A0A1W0A9V8</accession>
<evidence type="ECO:0000256" key="1">
    <source>
        <dbReference type="SAM" id="Coils"/>
    </source>
</evidence>
<dbReference type="EMBL" id="JNBS01000278">
    <property type="protein sequence ID" value="OQS07097.1"/>
    <property type="molecule type" value="Genomic_DNA"/>
</dbReference>
<dbReference type="AlphaFoldDB" id="A0A1W0A9V8"/>
<evidence type="ECO:0000313" key="5">
    <source>
        <dbReference type="Proteomes" id="UP000243217"/>
    </source>
</evidence>
<evidence type="ECO:0000256" key="2">
    <source>
        <dbReference type="SAM" id="MobiDB-lite"/>
    </source>
</evidence>
<dbReference type="Pfam" id="PF10358">
    <property type="entry name" value="NT-C2"/>
    <property type="match status" value="1"/>
</dbReference>
<protein>
    <recommendedName>
        <fullName evidence="3">C2 NT-type domain-containing protein</fullName>
    </recommendedName>
</protein>
<sequence>MYFQNDVVHTFSSRSLGDTMRDSSGHHLRGSVAAIRTRFQLDVVLEHVHVSHHVQLTDKELRITFQRDSKSINSDPAIWRDCQAEFRQVVGLQSTLTRIDRSSTGSYEPKLYHFIVTSLPSQTEVAAFELDIALYLNKTLTLSLPALASSKDPTARLSLNLKCHAVDRTQNKKQRADTSTVSEFRASSRHHDMLGRHSKAPASLVRSSTLTDSSSTMQTGGIQDTISEYSDDGHASVERLTKQLEAQQRKNKKLQASLSVAEKKIDSMKFELDEMQVREEGETQHGLQLRTWNMTLLQEFEILKLQLIQNAMATEGSLEPAYDHIDDIDKLTRDAYVFEPETTMDEILPADSDDDDDDSESIGSSNHHDIDSNFNFDPDVEWTGETPKNDTVLLEEKSFTTLANDIPILSPVALEERGNQLLIEELHLILKRNQRLQQTIEFLLIALQPPTAPSMESSVIPVTLQPIPSTPTLSPSGIHKGFDEVILSQDIDLNSRLLNLQAENDRLLNEREQFQKQLSLQQGLNRLNSVVLERNDLLSRVNELESSLAHSNDQLLMLQEDLLQTQLQSQSRAKRIAEFERSGPRSEMATESAKHMQTLKQENLAMKFRLTTLEHFQEKYETAEKERKRLVMRLQQYDHMDDVPDYTPAGRSRNNTMDKTHENVDSLTRQRVAAMDMQINVLNELQRTQTMQIQHMEEDYNRLRTEFTEHLSAMQQAMAKLAKEYDTLKTEHGRMVAMQAIASR</sequence>
<dbReference type="Proteomes" id="UP000243217">
    <property type="component" value="Unassembled WGS sequence"/>
</dbReference>
<feature type="coiled-coil region" evidence="1">
    <location>
        <begin position="613"/>
        <end position="640"/>
    </location>
</feature>
<feature type="coiled-coil region" evidence="1">
    <location>
        <begin position="497"/>
        <end position="561"/>
    </location>
</feature>
<dbReference type="PROSITE" id="PS51840">
    <property type="entry name" value="C2_NT"/>
    <property type="match status" value="1"/>
</dbReference>
<dbReference type="STRING" id="74557.A0A1W0A9V8"/>